<comment type="caution">
    <text evidence="5">The sequence shown here is derived from an EMBL/GenBank/DDBJ whole genome shotgun (WGS) entry which is preliminary data.</text>
</comment>
<feature type="domain" description="HTH cro/C1-type" evidence="4">
    <location>
        <begin position="15"/>
        <end position="69"/>
    </location>
</feature>
<evidence type="ECO:0000256" key="1">
    <source>
        <dbReference type="ARBA" id="ARBA00023015"/>
    </source>
</evidence>
<accession>A0ABU0E4X3</accession>
<keyword evidence="6" id="KW-1185">Reference proteome</keyword>
<evidence type="ECO:0000313" key="6">
    <source>
        <dbReference type="Proteomes" id="UP001230220"/>
    </source>
</evidence>
<dbReference type="SMART" id="SM00530">
    <property type="entry name" value="HTH_XRE"/>
    <property type="match status" value="1"/>
</dbReference>
<dbReference type="EC" id="3.4.21.88" evidence="5"/>
<keyword evidence="1" id="KW-0805">Transcription regulation</keyword>
<evidence type="ECO:0000259" key="4">
    <source>
        <dbReference type="PROSITE" id="PS50943"/>
    </source>
</evidence>
<dbReference type="CDD" id="cd00093">
    <property type="entry name" value="HTH_XRE"/>
    <property type="match status" value="1"/>
</dbReference>
<name>A0ABU0E4X3_9FIRM</name>
<sequence length="188" mass="22286">MDSKSNSRIKFAENLKYYMKRDEKRQKDISNDLGIANSLVSEWVKGKKYPRIENMKKLADYFNVTISDLVDDKEKDLFYSLPVYSKTMEINDNSNTYRTEYHDAFQFHIEDSHMEPEFKKDDLIVAEKKSTYTKDCFVIAKRKNLLAVYKYNHKNKTIETLKPKNVYSIDNTTTLVAEIIELRRKPKV</sequence>
<dbReference type="Gene3D" id="2.10.109.10">
    <property type="entry name" value="Umud Fragment, subunit A"/>
    <property type="match status" value="1"/>
</dbReference>
<gene>
    <name evidence="5" type="ORF">J2S15_002700</name>
</gene>
<dbReference type="InterPro" id="IPR010982">
    <property type="entry name" value="Lambda_DNA-bd_dom_sf"/>
</dbReference>
<dbReference type="Proteomes" id="UP001230220">
    <property type="component" value="Unassembled WGS sequence"/>
</dbReference>
<dbReference type="Gene3D" id="1.10.260.40">
    <property type="entry name" value="lambda repressor-like DNA-binding domains"/>
    <property type="match status" value="1"/>
</dbReference>
<dbReference type="Pfam" id="PF13443">
    <property type="entry name" value="HTH_26"/>
    <property type="match status" value="1"/>
</dbReference>
<proteinExistence type="predicted"/>
<keyword evidence="5" id="KW-0378">Hydrolase</keyword>
<dbReference type="PROSITE" id="PS50943">
    <property type="entry name" value="HTH_CROC1"/>
    <property type="match status" value="1"/>
</dbReference>
<dbReference type="PANTHER" id="PTHR40661:SF1">
    <property type="entry name" value="HTH CRO_C1-TYPE DOMAIN-CONTAINING PROTEIN"/>
    <property type="match status" value="1"/>
</dbReference>
<organism evidence="5 6">
    <name type="scientific">Breznakia pachnodae</name>
    <dbReference type="NCBI Taxonomy" id="265178"/>
    <lineage>
        <taxon>Bacteria</taxon>
        <taxon>Bacillati</taxon>
        <taxon>Bacillota</taxon>
        <taxon>Erysipelotrichia</taxon>
        <taxon>Erysipelotrichales</taxon>
        <taxon>Erysipelotrichaceae</taxon>
        <taxon>Breznakia</taxon>
    </lineage>
</organism>
<dbReference type="GO" id="GO:0004252">
    <property type="term" value="F:serine-type endopeptidase activity"/>
    <property type="evidence" value="ECO:0007669"/>
    <property type="project" value="UniProtKB-EC"/>
</dbReference>
<dbReference type="RefSeq" id="WP_307409119.1">
    <property type="nucleotide sequence ID" value="NZ_JAUSUR010000005.1"/>
</dbReference>
<dbReference type="EMBL" id="JAUSUR010000005">
    <property type="protein sequence ID" value="MDQ0361947.1"/>
    <property type="molecule type" value="Genomic_DNA"/>
</dbReference>
<protein>
    <submittedName>
        <fullName evidence="5">Repressor LexA</fullName>
        <ecNumber evidence="5">3.4.21.88</ecNumber>
    </submittedName>
</protein>
<evidence type="ECO:0000256" key="3">
    <source>
        <dbReference type="ARBA" id="ARBA00023163"/>
    </source>
</evidence>
<dbReference type="InterPro" id="IPR001387">
    <property type="entry name" value="Cro/C1-type_HTH"/>
</dbReference>
<keyword evidence="2" id="KW-0238">DNA-binding</keyword>
<dbReference type="PANTHER" id="PTHR40661">
    <property type="match status" value="1"/>
</dbReference>
<keyword evidence="3" id="KW-0804">Transcription</keyword>
<reference evidence="5 6" key="1">
    <citation type="submission" date="2023-07" db="EMBL/GenBank/DDBJ databases">
        <title>Genomic Encyclopedia of Type Strains, Phase IV (KMG-IV): sequencing the most valuable type-strain genomes for metagenomic binning, comparative biology and taxonomic classification.</title>
        <authorList>
            <person name="Goeker M."/>
        </authorList>
    </citation>
    <scope>NUCLEOTIDE SEQUENCE [LARGE SCALE GENOMIC DNA]</scope>
    <source>
        <strain evidence="5 6">DSM 16784</strain>
    </source>
</reference>
<evidence type="ECO:0000256" key="2">
    <source>
        <dbReference type="ARBA" id="ARBA00023125"/>
    </source>
</evidence>
<evidence type="ECO:0000313" key="5">
    <source>
        <dbReference type="EMBL" id="MDQ0361947.1"/>
    </source>
</evidence>
<dbReference type="SUPFAM" id="SSF47413">
    <property type="entry name" value="lambda repressor-like DNA-binding domains"/>
    <property type="match status" value="1"/>
</dbReference>